<dbReference type="AlphaFoldDB" id="A0A2S3ZQW0"/>
<sequence length="317" mass="34618">MVCGGGILPFTGENAATGGGVNGGPGVDDPSAGETGADEVLFGELLGDGSGYVHGVVDGIPDSPERDYLDQLAAIRAHQLITDPPMPGATILLTVPFLGALGITDEPAQLVGSSASSGPVPESIARKLAADAGTFLRVLTDPISGEPLGLNPERYRMRESEKAVLRALAQGCYYLNCTNPVMDTETDHVTAWEKGGATTAENMRPACKRHHLLRHFKDDKDRHGNYRVDQDPDRHQIRLRGWTPLIEADGRVGWISPSGKYHRPQNREPQRPAFPTWLKKRLNKTLNPTRPDPTKLTNPASSRREHLILRYLKRHPR</sequence>
<proteinExistence type="predicted"/>
<feature type="region of interest" description="Disordered" evidence="1">
    <location>
        <begin position="14"/>
        <end position="35"/>
    </location>
</feature>
<feature type="region of interest" description="Disordered" evidence="1">
    <location>
        <begin position="282"/>
        <end position="304"/>
    </location>
</feature>
<dbReference type="InterPro" id="IPR003615">
    <property type="entry name" value="HNH_nuc"/>
</dbReference>
<accession>A0A2S3ZQW0</accession>
<name>A0A2S3ZQW0_ARTGL</name>
<dbReference type="EMBL" id="PPXC01000057">
    <property type="protein sequence ID" value="POH71563.1"/>
    <property type="molecule type" value="Genomic_DNA"/>
</dbReference>
<feature type="domain" description="HNH" evidence="2">
    <location>
        <begin position="176"/>
        <end position="215"/>
    </location>
</feature>
<organism evidence="3 4">
    <name type="scientific">Arthrobacter glacialis</name>
    <dbReference type="NCBI Taxonomy" id="1664"/>
    <lineage>
        <taxon>Bacteria</taxon>
        <taxon>Bacillati</taxon>
        <taxon>Actinomycetota</taxon>
        <taxon>Actinomycetes</taxon>
        <taxon>Micrococcales</taxon>
        <taxon>Micrococcaceae</taxon>
        <taxon>Arthrobacter</taxon>
    </lineage>
</organism>
<keyword evidence="4" id="KW-1185">Reference proteome</keyword>
<evidence type="ECO:0000259" key="2">
    <source>
        <dbReference type="Pfam" id="PF01844"/>
    </source>
</evidence>
<reference evidence="3 4" key="1">
    <citation type="submission" date="2018-01" db="EMBL/GenBank/DDBJ databases">
        <title>Arthrobacter sp. nov., from glaciers in China.</title>
        <authorList>
            <person name="Liu Q."/>
            <person name="Xin Y.-H."/>
        </authorList>
    </citation>
    <scope>NUCLEOTIDE SEQUENCE [LARGE SCALE GENOMIC DNA]</scope>
    <source>
        <strain evidence="3 4">HLT2-12-2</strain>
    </source>
</reference>
<feature type="compositionally biased region" description="Gly residues" evidence="1">
    <location>
        <begin position="17"/>
        <end position="26"/>
    </location>
</feature>
<dbReference type="Proteomes" id="UP000237061">
    <property type="component" value="Unassembled WGS sequence"/>
</dbReference>
<dbReference type="GO" id="GO:0004519">
    <property type="term" value="F:endonuclease activity"/>
    <property type="evidence" value="ECO:0007669"/>
    <property type="project" value="InterPro"/>
</dbReference>
<evidence type="ECO:0000313" key="3">
    <source>
        <dbReference type="EMBL" id="POH71563.1"/>
    </source>
</evidence>
<evidence type="ECO:0000313" key="4">
    <source>
        <dbReference type="Proteomes" id="UP000237061"/>
    </source>
</evidence>
<dbReference type="Gene3D" id="1.10.30.50">
    <property type="match status" value="1"/>
</dbReference>
<comment type="caution">
    <text evidence="3">The sequence shown here is derived from an EMBL/GenBank/DDBJ whole genome shotgun (WGS) entry which is preliminary data.</text>
</comment>
<dbReference type="Pfam" id="PF01844">
    <property type="entry name" value="HNH"/>
    <property type="match status" value="1"/>
</dbReference>
<protein>
    <recommendedName>
        <fullName evidence="2">HNH domain-containing protein</fullName>
    </recommendedName>
</protein>
<dbReference type="CDD" id="cd00085">
    <property type="entry name" value="HNHc"/>
    <property type="match status" value="1"/>
</dbReference>
<dbReference type="GO" id="GO:0008270">
    <property type="term" value="F:zinc ion binding"/>
    <property type="evidence" value="ECO:0007669"/>
    <property type="project" value="InterPro"/>
</dbReference>
<evidence type="ECO:0000256" key="1">
    <source>
        <dbReference type="SAM" id="MobiDB-lite"/>
    </source>
</evidence>
<dbReference type="GO" id="GO:0003676">
    <property type="term" value="F:nucleic acid binding"/>
    <property type="evidence" value="ECO:0007669"/>
    <property type="project" value="InterPro"/>
</dbReference>
<dbReference type="InterPro" id="IPR002711">
    <property type="entry name" value="HNH"/>
</dbReference>
<gene>
    <name evidence="3" type="ORF">CVS27_20415</name>
</gene>